<dbReference type="KEGG" id="ker:91098959"/>
<organism evidence="2 3">
    <name type="scientific">Kwoniella europaea PYCC6329</name>
    <dbReference type="NCBI Taxonomy" id="1423913"/>
    <lineage>
        <taxon>Eukaryota</taxon>
        <taxon>Fungi</taxon>
        <taxon>Dikarya</taxon>
        <taxon>Basidiomycota</taxon>
        <taxon>Agaricomycotina</taxon>
        <taxon>Tremellomycetes</taxon>
        <taxon>Tremellales</taxon>
        <taxon>Cryptococcaceae</taxon>
        <taxon>Kwoniella</taxon>
    </lineage>
</organism>
<proteinExistence type="predicted"/>
<evidence type="ECO:0000313" key="2">
    <source>
        <dbReference type="EMBL" id="WWD02117.1"/>
    </source>
</evidence>
<keyword evidence="3" id="KW-1185">Reference proteome</keyword>
<dbReference type="GeneID" id="91098959"/>
<evidence type="ECO:0008006" key="4">
    <source>
        <dbReference type="Google" id="ProtNLM"/>
    </source>
</evidence>
<evidence type="ECO:0000256" key="1">
    <source>
        <dbReference type="SAM" id="SignalP"/>
    </source>
</evidence>
<dbReference type="AlphaFoldDB" id="A0AAX4K6Y9"/>
<name>A0AAX4K6Y9_9TREE</name>
<feature type="chain" id="PRO_5043814031" description="WSC domain-containing protein" evidence="1">
    <location>
        <begin position="25"/>
        <end position="202"/>
    </location>
</feature>
<dbReference type="EMBL" id="CP144089">
    <property type="protein sequence ID" value="WWD02117.1"/>
    <property type="molecule type" value="Genomic_DNA"/>
</dbReference>
<gene>
    <name evidence="2" type="ORF">V865_000155</name>
</gene>
<protein>
    <recommendedName>
        <fullName evidence="4">WSC domain-containing protein</fullName>
    </recommendedName>
</protein>
<dbReference type="Proteomes" id="UP001358614">
    <property type="component" value="Chromosome 1"/>
</dbReference>
<dbReference type="RefSeq" id="XP_066080084.1">
    <property type="nucleotide sequence ID" value="XM_066223987.1"/>
</dbReference>
<evidence type="ECO:0000313" key="3">
    <source>
        <dbReference type="Proteomes" id="UP001358614"/>
    </source>
</evidence>
<sequence length="202" mass="22776">MVLLHSVIVSYLIAILTIINLISADNLFIGCGDELNEVELTFQVHRPDFCYNICKQRSYTYYTHKPNMDCVCYKYPPPAAEYMPGGPGKCNGQMQYNLIISNWNFLRCYSAPPQGLTQTPTDSFKACLDRCKPNEIAIARPTEIYPGQTNCICTSATKLAGLTEVQCDYNKYYAYKHTPNTRRDSRAIAIAERRADQDGDAA</sequence>
<accession>A0AAX4K6Y9</accession>
<keyword evidence="1" id="KW-0732">Signal</keyword>
<feature type="signal peptide" evidence="1">
    <location>
        <begin position="1"/>
        <end position="24"/>
    </location>
</feature>
<reference evidence="2 3" key="1">
    <citation type="submission" date="2024-01" db="EMBL/GenBank/DDBJ databases">
        <title>Comparative genomics of Cryptococcus and Kwoniella reveals pathogenesis evolution and contrasting modes of karyotype evolution via chromosome fusion or intercentromeric recombination.</title>
        <authorList>
            <person name="Coelho M.A."/>
            <person name="David-Palma M."/>
            <person name="Shea T."/>
            <person name="Bowers K."/>
            <person name="McGinley-Smith S."/>
            <person name="Mohammad A.W."/>
            <person name="Gnirke A."/>
            <person name="Yurkov A.M."/>
            <person name="Nowrousian M."/>
            <person name="Sun S."/>
            <person name="Cuomo C.A."/>
            <person name="Heitman J."/>
        </authorList>
    </citation>
    <scope>NUCLEOTIDE SEQUENCE [LARGE SCALE GENOMIC DNA]</scope>
    <source>
        <strain evidence="2 3">PYCC6329</strain>
    </source>
</reference>